<comment type="caution">
    <text evidence="4">The sequence shown here is derived from an EMBL/GenBank/DDBJ whole genome shotgun (WGS) entry which is preliminary data.</text>
</comment>
<evidence type="ECO:0000259" key="2">
    <source>
        <dbReference type="Pfam" id="PF02470"/>
    </source>
</evidence>
<gene>
    <name evidence="4" type="ORF">BKA16_004218</name>
</gene>
<evidence type="ECO:0000256" key="1">
    <source>
        <dbReference type="SAM" id="Phobius"/>
    </source>
</evidence>
<proteinExistence type="predicted"/>
<keyword evidence="1" id="KW-0812">Transmembrane</keyword>
<keyword evidence="5" id="KW-1185">Reference proteome</keyword>
<dbReference type="Pfam" id="PF02470">
    <property type="entry name" value="MlaD"/>
    <property type="match status" value="1"/>
</dbReference>
<accession>A0A840F710</accession>
<dbReference type="AlphaFoldDB" id="A0A840F710"/>
<evidence type="ECO:0000313" key="4">
    <source>
        <dbReference type="EMBL" id="MBB4137666.1"/>
    </source>
</evidence>
<sequence length="342" mass="36386">MTKFSRALIYLIVFAVFCVAGGLFIGNAIVRPIDAATATYTADFTSVAGLKVGSDVRVRGARVGKVTEVSVHHDDANGDSVGRVEFELDDTQKVYDNTTLAIRYLNLTGIRYVDVQQPDDPGTPVRKGQVVDTGSTVPSFDVTRVFHGLAPVFATMNTDDINHFSESLLALLEGDGTGFSTFVASLTKVVEFADDRAKVLDTLVDNLAELSGSIQGRAQYITPIIDYISRFGSVLAQWTPSLRDLADKTGAILVQADRLLASLGVQPNETPDANSLIAQAKPGMEAAIAMLSLAPPLLRVVDGATPAAGAPTTPTTCSRGRAELPADLALFIGENRVTLCKR</sequence>
<dbReference type="GO" id="GO:0051701">
    <property type="term" value="P:biological process involved in interaction with host"/>
    <property type="evidence" value="ECO:0007669"/>
    <property type="project" value="TreeGrafter"/>
</dbReference>
<keyword evidence="1" id="KW-0472">Membrane</keyword>
<reference evidence="4 5" key="1">
    <citation type="submission" date="2020-08" db="EMBL/GenBank/DDBJ databases">
        <title>Sequencing the genomes of 1000 actinobacteria strains.</title>
        <authorList>
            <person name="Klenk H.-P."/>
        </authorList>
    </citation>
    <scope>NUCLEOTIDE SEQUENCE [LARGE SCALE GENOMIC DNA]</scope>
    <source>
        <strain evidence="4 5">DSM 45298</strain>
    </source>
</reference>
<dbReference type="EMBL" id="JACIFP010000001">
    <property type="protein sequence ID" value="MBB4137666.1"/>
    <property type="molecule type" value="Genomic_DNA"/>
</dbReference>
<feature type="domain" description="Mammalian cell entry C-terminal" evidence="3">
    <location>
        <begin position="124"/>
        <end position="252"/>
    </location>
</feature>
<dbReference type="PANTHER" id="PTHR33371:SF17">
    <property type="entry name" value="MCE-FAMILY PROTEIN MCE1B"/>
    <property type="match status" value="1"/>
</dbReference>
<dbReference type="RefSeq" id="WP_183372496.1">
    <property type="nucleotide sequence ID" value="NZ_BAABHL010000001.1"/>
</dbReference>
<dbReference type="GO" id="GO:0005576">
    <property type="term" value="C:extracellular region"/>
    <property type="evidence" value="ECO:0007669"/>
    <property type="project" value="TreeGrafter"/>
</dbReference>
<dbReference type="InterPro" id="IPR024516">
    <property type="entry name" value="Mce_C"/>
</dbReference>
<keyword evidence="1" id="KW-1133">Transmembrane helix</keyword>
<dbReference type="InterPro" id="IPR052336">
    <property type="entry name" value="MlaD_Phospholipid_Transporter"/>
</dbReference>
<name>A0A840F710_9ACTN</name>
<feature type="transmembrane region" description="Helical" evidence="1">
    <location>
        <begin position="7"/>
        <end position="30"/>
    </location>
</feature>
<dbReference type="PANTHER" id="PTHR33371">
    <property type="entry name" value="INTERMEMBRANE PHOSPHOLIPID TRANSPORT SYSTEM BINDING PROTEIN MLAD-RELATED"/>
    <property type="match status" value="1"/>
</dbReference>
<dbReference type="InterPro" id="IPR003399">
    <property type="entry name" value="Mce/MlaD"/>
</dbReference>
<feature type="domain" description="Mce/MlaD" evidence="2">
    <location>
        <begin position="38"/>
        <end position="117"/>
    </location>
</feature>
<dbReference type="Pfam" id="PF11887">
    <property type="entry name" value="Mce4_CUP1"/>
    <property type="match status" value="1"/>
</dbReference>
<evidence type="ECO:0000313" key="5">
    <source>
        <dbReference type="Proteomes" id="UP000551501"/>
    </source>
</evidence>
<evidence type="ECO:0000259" key="3">
    <source>
        <dbReference type="Pfam" id="PF11887"/>
    </source>
</evidence>
<protein>
    <submittedName>
        <fullName evidence="4">Phospholipid/cholesterol/gamma-HCH transport system substrate-binding protein</fullName>
    </submittedName>
</protein>
<dbReference type="Proteomes" id="UP000551501">
    <property type="component" value="Unassembled WGS sequence"/>
</dbReference>
<organism evidence="4 5">
    <name type="scientific">Gordonia humi</name>
    <dbReference type="NCBI Taxonomy" id="686429"/>
    <lineage>
        <taxon>Bacteria</taxon>
        <taxon>Bacillati</taxon>
        <taxon>Actinomycetota</taxon>
        <taxon>Actinomycetes</taxon>
        <taxon>Mycobacteriales</taxon>
        <taxon>Gordoniaceae</taxon>
        <taxon>Gordonia</taxon>
    </lineage>
</organism>